<protein>
    <submittedName>
        <fullName evidence="2">Uncharacterized protein</fullName>
    </submittedName>
</protein>
<proteinExistence type="predicted"/>
<comment type="caution">
    <text evidence="2">The sequence shown here is derived from an EMBL/GenBank/DDBJ whole genome shotgun (WGS) entry which is preliminary data.</text>
</comment>
<name>A0A8I2YN37_9AGAM</name>
<accession>A0A8I2YN37</accession>
<feature type="region of interest" description="Disordered" evidence="1">
    <location>
        <begin position="1"/>
        <end position="53"/>
    </location>
</feature>
<dbReference type="AlphaFoldDB" id="A0A8I2YN37"/>
<evidence type="ECO:0000256" key="1">
    <source>
        <dbReference type="SAM" id="MobiDB-lite"/>
    </source>
</evidence>
<evidence type="ECO:0000313" key="3">
    <source>
        <dbReference type="Proteomes" id="UP000683000"/>
    </source>
</evidence>
<reference evidence="2" key="1">
    <citation type="submission" date="2021-03" db="EMBL/GenBank/DDBJ databases">
        <title>Evolutionary innovations through gain and loss of genes in the ectomycorrhizal Boletales.</title>
        <authorList>
            <person name="Wu G."/>
            <person name="Miyauchi S."/>
            <person name="Morin E."/>
            <person name="Yang Z.-L."/>
            <person name="Xu J."/>
            <person name="Martin F.M."/>
        </authorList>
    </citation>
    <scope>NUCLEOTIDE SEQUENCE</scope>
    <source>
        <strain evidence="2">BR01</strain>
    </source>
</reference>
<sequence length="212" mass="23175">MPRRRNYPWVLPCDPEYKQEYGSKSPPPEDTASDAGSYDEYGQPRFGGVGQGAPLDENGRYIYSQVGMPIFPSPPPPAPSIDLLTEESLDHNGQADTAVAHDSEHATSHPSLKRKFDDVFDDSLPQTPRRLGGSLTNTPTHVRCLPATLPPATKQHRLRAPFGLGLGLQASRMERLEDVVNEMRQDLIAGLAKQTEILAGILAVLGEQNPVN</sequence>
<gene>
    <name evidence="2" type="ORF">JVT61DRAFT_4201</name>
</gene>
<organism evidence="2 3">
    <name type="scientific">Boletus reticuloceps</name>
    <dbReference type="NCBI Taxonomy" id="495285"/>
    <lineage>
        <taxon>Eukaryota</taxon>
        <taxon>Fungi</taxon>
        <taxon>Dikarya</taxon>
        <taxon>Basidiomycota</taxon>
        <taxon>Agaricomycotina</taxon>
        <taxon>Agaricomycetes</taxon>
        <taxon>Agaricomycetidae</taxon>
        <taxon>Boletales</taxon>
        <taxon>Boletineae</taxon>
        <taxon>Boletaceae</taxon>
        <taxon>Boletoideae</taxon>
        <taxon>Boletus</taxon>
    </lineage>
</organism>
<evidence type="ECO:0000313" key="2">
    <source>
        <dbReference type="EMBL" id="KAG6374817.1"/>
    </source>
</evidence>
<dbReference type="Proteomes" id="UP000683000">
    <property type="component" value="Unassembled WGS sequence"/>
</dbReference>
<dbReference type="OrthoDB" id="2648856at2759"/>
<keyword evidence="3" id="KW-1185">Reference proteome</keyword>
<dbReference type="EMBL" id="JAGFBS010000017">
    <property type="protein sequence ID" value="KAG6374817.1"/>
    <property type="molecule type" value="Genomic_DNA"/>
</dbReference>